<gene>
    <name evidence="2" type="ORF">RJT34_15143</name>
</gene>
<name>A0AAN9PNM3_CLITE</name>
<protein>
    <submittedName>
        <fullName evidence="2">Uncharacterized protein</fullName>
    </submittedName>
</protein>
<proteinExistence type="predicted"/>
<reference evidence="2 3" key="1">
    <citation type="submission" date="2024-01" db="EMBL/GenBank/DDBJ databases">
        <title>The genomes of 5 underutilized Papilionoideae crops provide insights into root nodulation and disease resistance.</title>
        <authorList>
            <person name="Yuan L."/>
        </authorList>
    </citation>
    <scope>NUCLEOTIDE SEQUENCE [LARGE SCALE GENOMIC DNA]</scope>
    <source>
        <strain evidence="2">LY-2023</strain>
        <tissue evidence="2">Leaf</tissue>
    </source>
</reference>
<keyword evidence="3" id="KW-1185">Reference proteome</keyword>
<feature type="compositionally biased region" description="Basic and acidic residues" evidence="1">
    <location>
        <begin position="31"/>
        <end position="49"/>
    </location>
</feature>
<organism evidence="2 3">
    <name type="scientific">Clitoria ternatea</name>
    <name type="common">Butterfly pea</name>
    <dbReference type="NCBI Taxonomy" id="43366"/>
    <lineage>
        <taxon>Eukaryota</taxon>
        <taxon>Viridiplantae</taxon>
        <taxon>Streptophyta</taxon>
        <taxon>Embryophyta</taxon>
        <taxon>Tracheophyta</taxon>
        <taxon>Spermatophyta</taxon>
        <taxon>Magnoliopsida</taxon>
        <taxon>eudicotyledons</taxon>
        <taxon>Gunneridae</taxon>
        <taxon>Pentapetalae</taxon>
        <taxon>rosids</taxon>
        <taxon>fabids</taxon>
        <taxon>Fabales</taxon>
        <taxon>Fabaceae</taxon>
        <taxon>Papilionoideae</taxon>
        <taxon>50 kb inversion clade</taxon>
        <taxon>NPAAA clade</taxon>
        <taxon>indigoferoid/millettioid clade</taxon>
        <taxon>Phaseoleae</taxon>
        <taxon>Clitoria</taxon>
    </lineage>
</organism>
<evidence type="ECO:0000313" key="2">
    <source>
        <dbReference type="EMBL" id="KAK7304097.1"/>
    </source>
</evidence>
<dbReference type="Proteomes" id="UP001359559">
    <property type="component" value="Unassembled WGS sequence"/>
</dbReference>
<evidence type="ECO:0000256" key="1">
    <source>
        <dbReference type="SAM" id="MobiDB-lite"/>
    </source>
</evidence>
<dbReference type="EMBL" id="JAYKXN010000003">
    <property type="protein sequence ID" value="KAK7304097.1"/>
    <property type="molecule type" value="Genomic_DNA"/>
</dbReference>
<feature type="region of interest" description="Disordered" evidence="1">
    <location>
        <begin position="31"/>
        <end position="104"/>
    </location>
</feature>
<feature type="compositionally biased region" description="Basic and acidic residues" evidence="1">
    <location>
        <begin position="56"/>
        <end position="65"/>
    </location>
</feature>
<sequence>MALHLSLILPSNEGFGVMASTVEEEHLDYDSDLKDDKRSNAMRWRREASDNEDGDEPHHSVRRLDTTPNTCRSRQHRRGKKPMVLLEGKERQQMVPPRADGDVDDGREPTLGFLLFGFGGLHRCGKETVTIVAVCECESRKLNSYCL</sequence>
<dbReference type="AlphaFoldDB" id="A0AAN9PNM3"/>
<accession>A0AAN9PNM3</accession>
<evidence type="ECO:0000313" key="3">
    <source>
        <dbReference type="Proteomes" id="UP001359559"/>
    </source>
</evidence>
<comment type="caution">
    <text evidence="2">The sequence shown here is derived from an EMBL/GenBank/DDBJ whole genome shotgun (WGS) entry which is preliminary data.</text>
</comment>